<dbReference type="SUPFAM" id="SSF56112">
    <property type="entry name" value="Protein kinase-like (PK-like)"/>
    <property type="match status" value="1"/>
</dbReference>
<accession>A0A8H3WJW7</accession>
<dbReference type="GO" id="GO:0005524">
    <property type="term" value="F:ATP binding"/>
    <property type="evidence" value="ECO:0007669"/>
    <property type="project" value="InterPro"/>
</dbReference>
<dbReference type="GO" id="GO:0034045">
    <property type="term" value="C:phagophore assembly site membrane"/>
    <property type="evidence" value="ECO:0007669"/>
    <property type="project" value="UniProtKB-SubCell"/>
</dbReference>
<sequence>MTEKVDYCRELEAVMKFSQERIGSYTPSFVQSYGWFESSEAMFIAMEYVPHGDLQRYLSSPIAEDEARIITRQLAEGLHHMHMNGFTHRDLKPGNILVVSRGPDWLVQISDFGISRRLRPDQSTLGTMRRGTLGFIAPEMLGFITDRSHPYAVDVWSLGTVIFRMVTEKLFITDFGLLQKYVASELQFPLEGLASLGVTESLASFLRSLLAPLPKERPTITEIMNHDWLQHSSHSSEYDSSDNSAPEDASSKDDSSDDDSDDDSEEDSSEDDSSEGGIQSQDEVDSSTENGDVASAAWSTAIICVKTTDQTNKVFATIGSVHKRWKFQQRTKPIVQVSLDIISENNQNICFLQAVSSWMKPA</sequence>
<keyword evidence="7" id="KW-0808">Transferase</keyword>
<dbReference type="InterPro" id="IPR011009">
    <property type="entry name" value="Kinase-like_dom_sf"/>
</dbReference>
<dbReference type="GO" id="GO:0010506">
    <property type="term" value="P:regulation of autophagy"/>
    <property type="evidence" value="ECO:0007669"/>
    <property type="project" value="InterPro"/>
</dbReference>
<feature type="domain" description="Protein kinase" evidence="6">
    <location>
        <begin position="1"/>
        <end position="229"/>
    </location>
</feature>
<gene>
    <name evidence="7" type="ORF">GQ607_002798</name>
</gene>
<comment type="subcellular location">
    <subcellularLocation>
        <location evidence="1">Preautophagosomal structure membrane</location>
        <topology evidence="1">Peripheral membrane protein</topology>
    </subcellularLocation>
</comment>
<dbReference type="InterPro" id="IPR045269">
    <property type="entry name" value="Atg1-like"/>
</dbReference>
<dbReference type="Pfam" id="PF00069">
    <property type="entry name" value="Pkinase"/>
    <property type="match status" value="1"/>
</dbReference>
<proteinExistence type="predicted"/>
<name>A0A8H3WJW7_9PEZI</name>
<reference evidence="7 8" key="1">
    <citation type="submission" date="2019-12" db="EMBL/GenBank/DDBJ databases">
        <title>A genome sequence resource for the geographically widespread anthracnose pathogen Colletotrichum asianum.</title>
        <authorList>
            <person name="Meng Y."/>
        </authorList>
    </citation>
    <scope>NUCLEOTIDE SEQUENCE [LARGE SCALE GENOMIC DNA]</scope>
    <source>
        <strain evidence="7 8">ICMP 18580</strain>
    </source>
</reference>
<keyword evidence="3" id="KW-0072">Autophagy</keyword>
<dbReference type="PROSITE" id="PS00108">
    <property type="entry name" value="PROTEIN_KINASE_ST"/>
    <property type="match status" value="1"/>
</dbReference>
<organism evidence="7 8">
    <name type="scientific">Colletotrichum asianum</name>
    <dbReference type="NCBI Taxonomy" id="702518"/>
    <lineage>
        <taxon>Eukaryota</taxon>
        <taxon>Fungi</taxon>
        <taxon>Dikarya</taxon>
        <taxon>Ascomycota</taxon>
        <taxon>Pezizomycotina</taxon>
        <taxon>Sordariomycetes</taxon>
        <taxon>Hypocreomycetidae</taxon>
        <taxon>Glomerellales</taxon>
        <taxon>Glomerellaceae</taxon>
        <taxon>Colletotrichum</taxon>
        <taxon>Colletotrichum gloeosporioides species complex</taxon>
    </lineage>
</organism>
<keyword evidence="7" id="KW-0418">Kinase</keyword>
<feature type="compositionally biased region" description="Acidic residues" evidence="5">
    <location>
        <begin position="255"/>
        <end position="274"/>
    </location>
</feature>
<protein>
    <recommendedName>
        <fullName evidence="4">Autophagy-related protein 1</fullName>
    </recommendedName>
</protein>
<dbReference type="GO" id="GO:0006914">
    <property type="term" value="P:autophagy"/>
    <property type="evidence" value="ECO:0007669"/>
    <property type="project" value="UniProtKB-KW"/>
</dbReference>
<dbReference type="InterPro" id="IPR008271">
    <property type="entry name" value="Ser/Thr_kinase_AS"/>
</dbReference>
<evidence type="ECO:0000313" key="7">
    <source>
        <dbReference type="EMBL" id="KAF0330031.1"/>
    </source>
</evidence>
<evidence type="ECO:0000256" key="1">
    <source>
        <dbReference type="ARBA" id="ARBA00004623"/>
    </source>
</evidence>
<evidence type="ECO:0000313" key="8">
    <source>
        <dbReference type="Proteomes" id="UP000434172"/>
    </source>
</evidence>
<keyword evidence="2" id="KW-0813">Transport</keyword>
<dbReference type="OrthoDB" id="10252171at2759"/>
<evidence type="ECO:0000256" key="5">
    <source>
        <dbReference type="SAM" id="MobiDB-lite"/>
    </source>
</evidence>
<evidence type="ECO:0000256" key="4">
    <source>
        <dbReference type="ARBA" id="ARBA00030237"/>
    </source>
</evidence>
<dbReference type="PROSITE" id="PS50011">
    <property type="entry name" value="PROTEIN_KINASE_DOM"/>
    <property type="match status" value="1"/>
</dbReference>
<dbReference type="Proteomes" id="UP000434172">
    <property type="component" value="Unassembled WGS sequence"/>
</dbReference>
<evidence type="ECO:0000259" key="6">
    <source>
        <dbReference type="PROSITE" id="PS50011"/>
    </source>
</evidence>
<dbReference type="EMBL" id="WOWK01000009">
    <property type="protein sequence ID" value="KAF0330031.1"/>
    <property type="molecule type" value="Genomic_DNA"/>
</dbReference>
<dbReference type="Gene3D" id="1.10.510.10">
    <property type="entry name" value="Transferase(Phosphotransferase) domain 1"/>
    <property type="match status" value="1"/>
</dbReference>
<dbReference type="CDD" id="cd00180">
    <property type="entry name" value="PKc"/>
    <property type="match status" value="1"/>
</dbReference>
<dbReference type="AlphaFoldDB" id="A0A8H3WJW7"/>
<dbReference type="GO" id="GO:0004674">
    <property type="term" value="F:protein serine/threonine kinase activity"/>
    <property type="evidence" value="ECO:0007669"/>
    <property type="project" value="InterPro"/>
</dbReference>
<feature type="region of interest" description="Disordered" evidence="5">
    <location>
        <begin position="232"/>
        <end position="291"/>
    </location>
</feature>
<dbReference type="SMART" id="SM00220">
    <property type="entry name" value="S_TKc"/>
    <property type="match status" value="1"/>
</dbReference>
<keyword evidence="8" id="KW-1185">Reference proteome</keyword>
<evidence type="ECO:0000256" key="3">
    <source>
        <dbReference type="ARBA" id="ARBA00023006"/>
    </source>
</evidence>
<dbReference type="InterPro" id="IPR000719">
    <property type="entry name" value="Prot_kinase_dom"/>
</dbReference>
<comment type="caution">
    <text evidence="7">The sequence shown here is derived from an EMBL/GenBank/DDBJ whole genome shotgun (WGS) entry which is preliminary data.</text>
</comment>
<dbReference type="PANTHER" id="PTHR24348">
    <property type="entry name" value="SERINE/THREONINE-PROTEIN KINASE UNC-51-RELATED"/>
    <property type="match status" value="1"/>
</dbReference>
<evidence type="ECO:0000256" key="2">
    <source>
        <dbReference type="ARBA" id="ARBA00022448"/>
    </source>
</evidence>